<keyword evidence="1" id="KW-1133">Transmembrane helix</keyword>
<dbReference type="Proteomes" id="UP001596004">
    <property type="component" value="Unassembled WGS sequence"/>
</dbReference>
<dbReference type="RefSeq" id="WP_380852493.1">
    <property type="nucleotide sequence ID" value="NZ_JBHSFP010000068.1"/>
</dbReference>
<reference evidence="3" key="1">
    <citation type="journal article" date="2019" name="Int. J. Syst. Evol. Microbiol.">
        <title>The Global Catalogue of Microorganisms (GCM) 10K type strain sequencing project: providing services to taxonomists for standard genome sequencing and annotation.</title>
        <authorList>
            <consortium name="The Broad Institute Genomics Platform"/>
            <consortium name="The Broad Institute Genome Sequencing Center for Infectious Disease"/>
            <person name="Wu L."/>
            <person name="Ma J."/>
        </authorList>
    </citation>
    <scope>NUCLEOTIDE SEQUENCE [LARGE SCALE GENOMIC DNA]</scope>
    <source>
        <strain evidence="3">CGMCC 4.7132</strain>
    </source>
</reference>
<gene>
    <name evidence="2" type="ORF">ACFO60_40000</name>
</gene>
<evidence type="ECO:0000256" key="1">
    <source>
        <dbReference type="SAM" id="Phobius"/>
    </source>
</evidence>
<evidence type="ECO:0000313" key="3">
    <source>
        <dbReference type="Proteomes" id="UP001596004"/>
    </source>
</evidence>
<proteinExistence type="predicted"/>
<feature type="transmembrane region" description="Helical" evidence="1">
    <location>
        <begin position="12"/>
        <end position="33"/>
    </location>
</feature>
<protein>
    <submittedName>
        <fullName evidence="2">Uncharacterized protein</fullName>
    </submittedName>
</protein>
<keyword evidence="1" id="KW-0812">Transmembrane</keyword>
<dbReference type="EMBL" id="JBHSFP010000068">
    <property type="protein sequence ID" value="MFC4536993.1"/>
    <property type="molecule type" value="Genomic_DNA"/>
</dbReference>
<comment type="caution">
    <text evidence="2">The sequence shown here is derived from an EMBL/GenBank/DDBJ whole genome shotgun (WGS) entry which is preliminary data.</text>
</comment>
<evidence type="ECO:0000313" key="2">
    <source>
        <dbReference type="EMBL" id="MFC4536993.1"/>
    </source>
</evidence>
<keyword evidence="1" id="KW-0472">Membrane</keyword>
<keyword evidence="3" id="KW-1185">Reference proteome</keyword>
<organism evidence="2 3">
    <name type="scientific">Sphaerisporangium dianthi</name>
    <dbReference type="NCBI Taxonomy" id="1436120"/>
    <lineage>
        <taxon>Bacteria</taxon>
        <taxon>Bacillati</taxon>
        <taxon>Actinomycetota</taxon>
        <taxon>Actinomycetes</taxon>
        <taxon>Streptosporangiales</taxon>
        <taxon>Streptosporangiaceae</taxon>
        <taxon>Sphaerisporangium</taxon>
    </lineage>
</organism>
<feature type="transmembrane region" description="Helical" evidence="1">
    <location>
        <begin position="39"/>
        <end position="56"/>
    </location>
</feature>
<name>A0ABV9CX37_9ACTN</name>
<accession>A0ABV9CX37</accession>
<sequence>MQTTRRRSIAYRLGLTLPFTTLLIGSLALLALATVSSMAVFYGVACAVALLAGVTWTRQVQCETCGDSLEEPAIPAAADRR</sequence>